<dbReference type="AlphaFoldDB" id="A0A6L9SD82"/>
<accession>A0A6L9SD82</accession>
<keyword evidence="1" id="KW-0732">Signal</keyword>
<dbReference type="SUPFAM" id="SSF53850">
    <property type="entry name" value="Periplasmic binding protein-like II"/>
    <property type="match status" value="1"/>
</dbReference>
<name>A0A6L9SD82_9ACTN</name>
<dbReference type="Gene3D" id="3.40.190.10">
    <property type="entry name" value="Periplasmic binding protein-like II"/>
    <property type="match status" value="1"/>
</dbReference>
<dbReference type="Pfam" id="PF01547">
    <property type="entry name" value="SBP_bac_1"/>
    <property type="match status" value="1"/>
</dbReference>
<dbReference type="PANTHER" id="PTHR43649">
    <property type="entry name" value="ARABINOSE-BINDING PROTEIN-RELATED"/>
    <property type="match status" value="1"/>
</dbReference>
<reference evidence="2 3" key="1">
    <citation type="submission" date="2020-02" db="EMBL/GenBank/DDBJ databases">
        <authorList>
            <person name="Li X.-J."/>
            <person name="Han X.-M."/>
        </authorList>
    </citation>
    <scope>NUCLEOTIDE SEQUENCE [LARGE SCALE GENOMIC DNA]</scope>
    <source>
        <strain evidence="2 3">CCTCC AB 2017055</strain>
    </source>
</reference>
<dbReference type="InterPro" id="IPR006059">
    <property type="entry name" value="SBP"/>
</dbReference>
<evidence type="ECO:0000256" key="1">
    <source>
        <dbReference type="SAM" id="SignalP"/>
    </source>
</evidence>
<dbReference type="EMBL" id="JAAGOA010000019">
    <property type="protein sequence ID" value="NEE03057.1"/>
    <property type="molecule type" value="Genomic_DNA"/>
</dbReference>
<dbReference type="RefSeq" id="WP_163742219.1">
    <property type="nucleotide sequence ID" value="NZ_JAAGOA010000019.1"/>
</dbReference>
<sequence length="422" mass="46221">MSRRGFLALSGISLAGALAACAGESTSTTHLRLSSWNIPTDLETYQRIADEFVADHPGTSVSVEVTTGQFHQWFITRLAADLAPDIIRITPQQIGRYAANGSLVDLSGAIPADYADDYSEPFWAIGARENGVFGIFQHTDTFITFYHRDVMKQIGVTPPSSLDEAWRWDEFLQIAAEVKKVTGRYAFGFGWSGTQTAYRWLPIVYQNGGAFLGEDGQTPSMDTDEAIEALEFGRRWYADELVSTSNMCKSGGGDVSRNMFLTGQIGMMLNNPEPITQLDEEMPDQWGTTYMIRNTDEASDLGGNALAVTKSSKHPGLAAELVAYITSREKMVDFCHEGNWLPARASLDAADIDYAAHTDTMQQFIDQGARIPLSLVKAESGQYFSSLNTVFADYADLCFLGELSPSDASAQMMDAMRSVTAG</sequence>
<dbReference type="PANTHER" id="PTHR43649:SF12">
    <property type="entry name" value="DIACETYLCHITOBIOSE BINDING PROTEIN DASA"/>
    <property type="match status" value="1"/>
</dbReference>
<evidence type="ECO:0000313" key="2">
    <source>
        <dbReference type="EMBL" id="NEE03057.1"/>
    </source>
</evidence>
<dbReference type="CDD" id="cd13585">
    <property type="entry name" value="PBP2_TMBP_like"/>
    <property type="match status" value="1"/>
</dbReference>
<feature type="chain" id="PRO_5026761430" evidence="1">
    <location>
        <begin position="23"/>
        <end position="422"/>
    </location>
</feature>
<dbReference type="Proteomes" id="UP000475214">
    <property type="component" value="Unassembled WGS sequence"/>
</dbReference>
<protein>
    <submittedName>
        <fullName evidence="2">Sugar ABC transporter substrate-binding protein</fullName>
    </submittedName>
</protein>
<gene>
    <name evidence="2" type="ORF">G1H10_23105</name>
</gene>
<proteinExistence type="predicted"/>
<comment type="caution">
    <text evidence="2">The sequence shown here is derived from an EMBL/GenBank/DDBJ whole genome shotgun (WGS) entry which is preliminary data.</text>
</comment>
<keyword evidence="3" id="KW-1185">Reference proteome</keyword>
<organism evidence="2 3">
    <name type="scientific">Phytoactinopolyspora halotolerans</name>
    <dbReference type="NCBI Taxonomy" id="1981512"/>
    <lineage>
        <taxon>Bacteria</taxon>
        <taxon>Bacillati</taxon>
        <taxon>Actinomycetota</taxon>
        <taxon>Actinomycetes</taxon>
        <taxon>Jiangellales</taxon>
        <taxon>Jiangellaceae</taxon>
        <taxon>Phytoactinopolyspora</taxon>
    </lineage>
</organism>
<evidence type="ECO:0000313" key="3">
    <source>
        <dbReference type="Proteomes" id="UP000475214"/>
    </source>
</evidence>
<dbReference type="InterPro" id="IPR050490">
    <property type="entry name" value="Bact_solute-bd_prot1"/>
</dbReference>
<feature type="signal peptide" evidence="1">
    <location>
        <begin position="1"/>
        <end position="22"/>
    </location>
</feature>
<dbReference type="PROSITE" id="PS51257">
    <property type="entry name" value="PROKAR_LIPOPROTEIN"/>
    <property type="match status" value="1"/>
</dbReference>